<keyword evidence="1" id="KW-0812">Transmembrane</keyword>
<gene>
    <name evidence="2" type="ORF">GCM10023213_35540</name>
</gene>
<comment type="caution">
    <text evidence="2">The sequence shown here is derived from an EMBL/GenBank/DDBJ whole genome shotgun (WGS) entry which is preliminary data.</text>
</comment>
<accession>A0ABP9PDE8</accession>
<keyword evidence="3" id="KW-1185">Reference proteome</keyword>
<keyword evidence="1" id="KW-0472">Membrane</keyword>
<reference evidence="3" key="1">
    <citation type="journal article" date="2019" name="Int. J. Syst. Evol. Microbiol.">
        <title>The Global Catalogue of Microorganisms (GCM) 10K type strain sequencing project: providing services to taxonomists for standard genome sequencing and annotation.</title>
        <authorList>
            <consortium name="The Broad Institute Genomics Platform"/>
            <consortium name="The Broad Institute Genome Sequencing Center for Infectious Disease"/>
            <person name="Wu L."/>
            <person name="Ma J."/>
        </authorList>
    </citation>
    <scope>NUCLEOTIDE SEQUENCE [LARGE SCALE GENOMIC DNA]</scope>
    <source>
        <strain evidence="3">JCM 18053</strain>
    </source>
</reference>
<keyword evidence="1" id="KW-1133">Transmembrane helix</keyword>
<evidence type="ECO:0000313" key="3">
    <source>
        <dbReference type="Proteomes" id="UP001499852"/>
    </source>
</evidence>
<name>A0ABP9PDE8_9BACT</name>
<sequence>MNDPSTGRPAAPFPLPPPSFLTPKAEKLLPKIEKAGVKAALKAGHVLSRDELLEVKVQLLPALYRWGLGGISAASAYGSYSGFMADSASRGLGMAALSLLFFFFAIVGVRRTLGRILESMDGVDAGELLGLALEGIGSVIGGLFDGV</sequence>
<dbReference type="Proteomes" id="UP001499852">
    <property type="component" value="Unassembled WGS sequence"/>
</dbReference>
<proteinExistence type="predicted"/>
<protein>
    <submittedName>
        <fullName evidence="2">Uncharacterized protein</fullName>
    </submittedName>
</protein>
<feature type="transmembrane region" description="Helical" evidence="1">
    <location>
        <begin position="92"/>
        <end position="109"/>
    </location>
</feature>
<evidence type="ECO:0000313" key="2">
    <source>
        <dbReference type="EMBL" id="GAA5144802.1"/>
    </source>
</evidence>
<dbReference type="RefSeq" id="WP_345737737.1">
    <property type="nucleotide sequence ID" value="NZ_BAABIA010000007.1"/>
</dbReference>
<evidence type="ECO:0000256" key="1">
    <source>
        <dbReference type="SAM" id="Phobius"/>
    </source>
</evidence>
<organism evidence="2 3">
    <name type="scientific">Prosthecobacter algae</name>
    <dbReference type="NCBI Taxonomy" id="1144682"/>
    <lineage>
        <taxon>Bacteria</taxon>
        <taxon>Pseudomonadati</taxon>
        <taxon>Verrucomicrobiota</taxon>
        <taxon>Verrucomicrobiia</taxon>
        <taxon>Verrucomicrobiales</taxon>
        <taxon>Verrucomicrobiaceae</taxon>
        <taxon>Prosthecobacter</taxon>
    </lineage>
</organism>
<dbReference type="EMBL" id="BAABIA010000007">
    <property type="protein sequence ID" value="GAA5144802.1"/>
    <property type="molecule type" value="Genomic_DNA"/>
</dbReference>